<evidence type="ECO:0000313" key="2">
    <source>
        <dbReference type="Proteomes" id="UP000601171"/>
    </source>
</evidence>
<name>A0A926EZT8_9FIRM</name>
<dbReference type="InterPro" id="IPR012452">
    <property type="entry name" value="DUF1657"/>
</dbReference>
<evidence type="ECO:0000313" key="1">
    <source>
        <dbReference type="EMBL" id="MBC8589399.1"/>
    </source>
</evidence>
<protein>
    <submittedName>
        <fullName evidence="1">DUF1657 domain-containing protein</fullName>
    </submittedName>
</protein>
<proteinExistence type="predicted"/>
<dbReference type="AlphaFoldDB" id="A0A926EZT8"/>
<organism evidence="1 2">
    <name type="scientific">Paratissierella segnis</name>
    <dbReference type="NCBI Taxonomy" id="2763679"/>
    <lineage>
        <taxon>Bacteria</taxon>
        <taxon>Bacillati</taxon>
        <taxon>Bacillota</taxon>
        <taxon>Tissierellia</taxon>
        <taxon>Tissierellales</taxon>
        <taxon>Tissierellaceae</taxon>
        <taxon>Paratissierella</taxon>
    </lineage>
</organism>
<dbReference type="Pfam" id="PF07870">
    <property type="entry name" value="DUF1657"/>
    <property type="match status" value="1"/>
</dbReference>
<sequence>MTVVNKLESALASAKSLSGDLKSFSLDTDNQEAKQMFGMLSTNADNMVNMIESRINTLKNEEPQYNQEQ</sequence>
<keyword evidence="2" id="KW-1185">Reference proteome</keyword>
<gene>
    <name evidence="1" type="ORF">H8707_14380</name>
</gene>
<comment type="caution">
    <text evidence="1">The sequence shown here is derived from an EMBL/GenBank/DDBJ whole genome shotgun (WGS) entry which is preliminary data.</text>
</comment>
<dbReference type="Proteomes" id="UP000601171">
    <property type="component" value="Unassembled WGS sequence"/>
</dbReference>
<reference evidence="1" key="1">
    <citation type="submission" date="2020-08" db="EMBL/GenBank/DDBJ databases">
        <title>Genome public.</title>
        <authorList>
            <person name="Liu C."/>
            <person name="Sun Q."/>
        </authorList>
    </citation>
    <scope>NUCLEOTIDE SEQUENCE</scope>
    <source>
        <strain evidence="1">BX21</strain>
    </source>
</reference>
<accession>A0A926EZT8</accession>
<dbReference type="EMBL" id="JACRTG010000034">
    <property type="protein sequence ID" value="MBC8589399.1"/>
    <property type="molecule type" value="Genomic_DNA"/>
</dbReference>